<dbReference type="OrthoDB" id="120976at2759"/>
<dbReference type="PANTHER" id="PTHR24111:SF4">
    <property type="entry name" value="LEUCINE-RICH REPEAT-CONTAINING PROTEIN 34"/>
    <property type="match status" value="1"/>
</dbReference>
<name>A2E5Z4_TRIV3</name>
<evidence type="ECO:0000256" key="1">
    <source>
        <dbReference type="ARBA" id="ARBA00022737"/>
    </source>
</evidence>
<reference evidence="2" key="2">
    <citation type="journal article" date="2007" name="Science">
        <title>Draft genome sequence of the sexually transmitted pathogen Trichomonas vaginalis.</title>
        <authorList>
            <person name="Carlton J.M."/>
            <person name="Hirt R.P."/>
            <person name="Silva J.C."/>
            <person name="Delcher A.L."/>
            <person name="Schatz M."/>
            <person name="Zhao Q."/>
            <person name="Wortman J.R."/>
            <person name="Bidwell S.L."/>
            <person name="Alsmark U.C.M."/>
            <person name="Besteiro S."/>
            <person name="Sicheritz-Ponten T."/>
            <person name="Noel C.J."/>
            <person name="Dacks J.B."/>
            <person name="Foster P.G."/>
            <person name="Simillion C."/>
            <person name="Van de Peer Y."/>
            <person name="Miranda-Saavedra D."/>
            <person name="Barton G.J."/>
            <person name="Westrop G.D."/>
            <person name="Mueller S."/>
            <person name="Dessi D."/>
            <person name="Fiori P.L."/>
            <person name="Ren Q."/>
            <person name="Paulsen I."/>
            <person name="Zhang H."/>
            <person name="Bastida-Corcuera F.D."/>
            <person name="Simoes-Barbosa A."/>
            <person name="Brown M.T."/>
            <person name="Hayes R.D."/>
            <person name="Mukherjee M."/>
            <person name="Okumura C.Y."/>
            <person name="Schneider R."/>
            <person name="Smith A.J."/>
            <person name="Vanacova S."/>
            <person name="Villalvazo M."/>
            <person name="Haas B.J."/>
            <person name="Pertea M."/>
            <person name="Feldblyum T.V."/>
            <person name="Utterback T.R."/>
            <person name="Shu C.L."/>
            <person name="Osoegawa K."/>
            <person name="de Jong P.J."/>
            <person name="Hrdy I."/>
            <person name="Horvathova L."/>
            <person name="Zubacova Z."/>
            <person name="Dolezal P."/>
            <person name="Malik S.B."/>
            <person name="Logsdon J.M. Jr."/>
            <person name="Henze K."/>
            <person name="Gupta A."/>
            <person name="Wang C.C."/>
            <person name="Dunne R.L."/>
            <person name="Upcroft J.A."/>
            <person name="Upcroft P."/>
            <person name="White O."/>
            <person name="Salzberg S.L."/>
            <person name="Tang P."/>
            <person name="Chiu C.-H."/>
            <person name="Lee Y.-S."/>
            <person name="Embley T.M."/>
            <person name="Coombs G.H."/>
            <person name="Mottram J.C."/>
            <person name="Tachezy J."/>
            <person name="Fraser-Liggett C.M."/>
            <person name="Johnson P.J."/>
        </authorList>
    </citation>
    <scope>NUCLEOTIDE SEQUENCE [LARGE SCALE GENOMIC DNA]</scope>
    <source>
        <strain evidence="2">G3</strain>
    </source>
</reference>
<dbReference type="PANTHER" id="PTHR24111">
    <property type="entry name" value="LEUCINE-RICH REPEAT-CONTAINING PROTEIN 34"/>
    <property type="match status" value="1"/>
</dbReference>
<dbReference type="EMBL" id="DS113310">
    <property type="protein sequence ID" value="EAY11951.1"/>
    <property type="molecule type" value="Genomic_DNA"/>
</dbReference>
<dbReference type="VEuPathDB" id="TrichDB:TVAG_399570"/>
<protein>
    <submittedName>
        <fullName evidence="2">Leucine Rich Repeat family protein</fullName>
    </submittedName>
</protein>
<dbReference type="Pfam" id="PF13516">
    <property type="entry name" value="LRR_6"/>
    <property type="match status" value="2"/>
</dbReference>
<dbReference type="SUPFAM" id="SSF52047">
    <property type="entry name" value="RNI-like"/>
    <property type="match status" value="1"/>
</dbReference>
<evidence type="ECO:0000313" key="2">
    <source>
        <dbReference type="EMBL" id="EAY11951.1"/>
    </source>
</evidence>
<dbReference type="SMR" id="A2E5Z4"/>
<evidence type="ECO:0000313" key="3">
    <source>
        <dbReference type="Proteomes" id="UP000001542"/>
    </source>
</evidence>
<keyword evidence="3" id="KW-1185">Reference proteome</keyword>
<dbReference type="AlphaFoldDB" id="A2E5Z4"/>
<gene>
    <name evidence="2" type="ORF">TVAG_399570</name>
</gene>
<dbReference type="Proteomes" id="UP000001542">
    <property type="component" value="Unassembled WGS sequence"/>
</dbReference>
<dbReference type="RefSeq" id="XP_001324174.1">
    <property type="nucleotide sequence ID" value="XM_001324139.1"/>
</dbReference>
<dbReference type="InParanoid" id="A2E5Z4"/>
<reference evidence="2" key="1">
    <citation type="submission" date="2006-10" db="EMBL/GenBank/DDBJ databases">
        <authorList>
            <person name="Amadeo P."/>
            <person name="Zhao Q."/>
            <person name="Wortman J."/>
            <person name="Fraser-Liggett C."/>
            <person name="Carlton J."/>
        </authorList>
    </citation>
    <scope>NUCLEOTIDE SEQUENCE</scope>
    <source>
        <strain evidence="2">G3</strain>
    </source>
</reference>
<dbReference type="InterPro" id="IPR032675">
    <property type="entry name" value="LRR_dom_sf"/>
</dbReference>
<sequence>MLFIPHDSTVVEHVFKLVEQFDESGKYPEILENEALEILECVLDLGIYSLLEHILPLISQNLKDVPENVIYKIPVYIIPKLVEEIPLARLDPDLVIRYFGYEVLLSKVQLLYHTLNLLNPFFDIYDYNETNPLAKLANNLIRISPRFSQSDFVRNNCTIIESKNYDFYVNFPKLKVLYLHSVDVGDSIEPFLNPSIIKLSIVKCHLKPLHVEQLIRYIPYSKVEYISLRDNRIGAKGCSMLSDFIKNQGLFNLRYLDIGLNSIGGTGIHQMIEVICKSPLKAIAFDGNFFAPCANEISHIPLVICPYISIRALHWDDATVSNIQLAMQEPYTRWWDLSAQVIHKNSDPDLSGKMAEQLFTKMAPEIEHLIFANHHLTNMNLSCFMEMKLKTLVLANSGLDYPSLQKVTYIVLKLEYFDISYNQMTFTSPSFLIQCAESKTLKFLSLTNNTIPDTFGEMFFINLSQSQSQIKTLRISECGLSKRSTYGLITLLSAGNMEFDELDVSVNQMFHNTKDEILASGQTKVTKFMIGGNLTDNHSKHLVETIKACKDIQYLDADYINFNLVREISDYLPNLFTLRTSYVKIQDIKVVIDVLRKTKTRVLYAQNSFKTKTFSLLMQSWSEVPMLLEIHVESRLKDNMSKQFNIVFEDLK</sequence>
<dbReference type="VEuPathDB" id="TrichDB:TVAGG3_0337490"/>
<accession>A2E5Z4</accession>
<dbReference type="Gene3D" id="3.80.10.10">
    <property type="entry name" value="Ribonuclease Inhibitor"/>
    <property type="match status" value="2"/>
</dbReference>
<dbReference type="InterPro" id="IPR001611">
    <property type="entry name" value="Leu-rich_rpt"/>
</dbReference>
<organism evidence="2 3">
    <name type="scientific">Trichomonas vaginalis (strain ATCC PRA-98 / G3)</name>
    <dbReference type="NCBI Taxonomy" id="412133"/>
    <lineage>
        <taxon>Eukaryota</taxon>
        <taxon>Metamonada</taxon>
        <taxon>Parabasalia</taxon>
        <taxon>Trichomonadida</taxon>
        <taxon>Trichomonadidae</taxon>
        <taxon>Trichomonas</taxon>
    </lineage>
</organism>
<dbReference type="KEGG" id="tva:4769925"/>
<proteinExistence type="predicted"/>
<keyword evidence="1" id="KW-0677">Repeat</keyword>
<dbReference type="InterPro" id="IPR052201">
    <property type="entry name" value="LRR-containing_regulator"/>
</dbReference>